<evidence type="ECO:0000259" key="1">
    <source>
        <dbReference type="Pfam" id="PF08244"/>
    </source>
</evidence>
<keyword evidence="3" id="KW-1185">Reference proteome</keyword>
<evidence type="ECO:0000313" key="3">
    <source>
        <dbReference type="Proteomes" id="UP001596512"/>
    </source>
</evidence>
<accession>A0ABW2TXZ4</accession>
<proteinExistence type="predicted"/>
<reference evidence="3" key="1">
    <citation type="journal article" date="2019" name="Int. J. Syst. Evol. Microbiol.">
        <title>The Global Catalogue of Microorganisms (GCM) 10K type strain sequencing project: providing services to taxonomists for standard genome sequencing and annotation.</title>
        <authorList>
            <consortium name="The Broad Institute Genomics Platform"/>
            <consortium name="The Broad Institute Genome Sequencing Center for Infectious Disease"/>
            <person name="Wu L."/>
            <person name="Ma J."/>
        </authorList>
    </citation>
    <scope>NUCLEOTIDE SEQUENCE [LARGE SCALE GENOMIC DNA]</scope>
    <source>
        <strain evidence="3">JCM 17695</strain>
    </source>
</reference>
<dbReference type="PANTHER" id="PTHR42800">
    <property type="entry name" value="EXOINULINASE INUD (AFU_ORTHOLOGUE AFUA_5G00480)"/>
    <property type="match status" value="1"/>
</dbReference>
<evidence type="ECO:0000313" key="2">
    <source>
        <dbReference type="EMBL" id="MFC7617328.1"/>
    </source>
</evidence>
<comment type="caution">
    <text evidence="2">The sequence shown here is derived from an EMBL/GenBank/DDBJ whole genome shotgun (WGS) entry which is preliminary data.</text>
</comment>
<dbReference type="EMBL" id="JBHTEY010000004">
    <property type="protein sequence ID" value="MFC7617328.1"/>
    <property type="molecule type" value="Genomic_DNA"/>
</dbReference>
<name>A0ABW2TXZ4_9PSEU</name>
<sequence length="149" mass="15638">MAPFDLAGSWEFEAGACCRVDVEFEPGDADAVGLDLAVGGGAATRLRWDTRTGRLALDRAGSGDAGFHPAFASVEAAEVRPRDGVLRLRVLLDRTSVEVFAAGGEVCLTDQVFPPGGATSASVVAEGGTARVVRLEWAELPTWSEIEPH</sequence>
<dbReference type="Gene3D" id="2.60.120.560">
    <property type="entry name" value="Exo-inulinase, domain 1"/>
    <property type="match status" value="1"/>
</dbReference>
<dbReference type="Proteomes" id="UP001596512">
    <property type="component" value="Unassembled WGS sequence"/>
</dbReference>
<gene>
    <name evidence="2" type="ORF">ACFQV2_31795</name>
</gene>
<dbReference type="SUPFAM" id="SSF49899">
    <property type="entry name" value="Concanavalin A-like lectins/glucanases"/>
    <property type="match status" value="1"/>
</dbReference>
<dbReference type="PANTHER" id="PTHR42800:SF1">
    <property type="entry name" value="EXOINULINASE INUD (AFU_ORTHOLOGUE AFUA_5G00480)"/>
    <property type="match status" value="1"/>
</dbReference>
<dbReference type="Pfam" id="PF08244">
    <property type="entry name" value="Glyco_hydro_32C"/>
    <property type="match status" value="1"/>
</dbReference>
<feature type="domain" description="Glycosyl hydrolase family 32 C-terminal" evidence="1">
    <location>
        <begin position="15"/>
        <end position="136"/>
    </location>
</feature>
<dbReference type="InterPro" id="IPR013189">
    <property type="entry name" value="Glyco_hydro_32_C"/>
</dbReference>
<dbReference type="InterPro" id="IPR013320">
    <property type="entry name" value="ConA-like_dom_sf"/>
</dbReference>
<protein>
    <submittedName>
        <fullName evidence="2">GH32 C-terminal domain-containing protein</fullName>
    </submittedName>
</protein>
<organism evidence="2 3">
    <name type="scientific">Actinokineospora soli</name>
    <dbReference type="NCBI Taxonomy" id="1048753"/>
    <lineage>
        <taxon>Bacteria</taxon>
        <taxon>Bacillati</taxon>
        <taxon>Actinomycetota</taxon>
        <taxon>Actinomycetes</taxon>
        <taxon>Pseudonocardiales</taxon>
        <taxon>Pseudonocardiaceae</taxon>
        <taxon>Actinokineospora</taxon>
    </lineage>
</organism>